<proteinExistence type="predicted"/>
<gene>
    <name evidence="1" type="ORF">Ga0080574_TMP2645</name>
</gene>
<dbReference type="EMBL" id="CP015093">
    <property type="protein sequence ID" value="APZ52979.1"/>
    <property type="molecule type" value="Genomic_DNA"/>
</dbReference>
<organism evidence="1 2">
    <name type="scientific">Salipiger abyssi</name>
    <dbReference type="NCBI Taxonomy" id="1250539"/>
    <lineage>
        <taxon>Bacteria</taxon>
        <taxon>Pseudomonadati</taxon>
        <taxon>Pseudomonadota</taxon>
        <taxon>Alphaproteobacteria</taxon>
        <taxon>Rhodobacterales</taxon>
        <taxon>Roseobacteraceae</taxon>
        <taxon>Salipiger</taxon>
    </lineage>
</organism>
<protein>
    <submittedName>
        <fullName evidence="1">Uncharacterized protein</fullName>
    </submittedName>
</protein>
<name>A0A1P8UUA7_9RHOB</name>
<dbReference type="Proteomes" id="UP000187059">
    <property type="component" value="Chromosome"/>
</dbReference>
<evidence type="ECO:0000313" key="2">
    <source>
        <dbReference type="Proteomes" id="UP000187059"/>
    </source>
</evidence>
<accession>A0A1P8UUA7</accession>
<sequence>MHEQCSFDILNDVHGQSVSRYFSVCPGAVCGNGLNTAPPPRKPSGKHIPEPARAERARACLYRNARSLS</sequence>
<keyword evidence="2" id="KW-1185">Reference proteome</keyword>
<reference evidence="1 2" key="1">
    <citation type="submission" date="2016-04" db="EMBL/GenBank/DDBJ databases">
        <title>Deep-sea bacteria in the southern Pacific.</title>
        <authorList>
            <person name="Tang K."/>
        </authorList>
    </citation>
    <scope>NUCLEOTIDE SEQUENCE [LARGE SCALE GENOMIC DNA]</scope>
    <source>
        <strain evidence="1 2">JLT2014</strain>
    </source>
</reference>
<dbReference type="KEGG" id="paby:Ga0080574_TMP2645"/>
<dbReference type="STRING" id="1250539.Ga0080574_TMP2645"/>
<evidence type="ECO:0000313" key="1">
    <source>
        <dbReference type="EMBL" id="APZ52979.1"/>
    </source>
</evidence>
<dbReference type="AlphaFoldDB" id="A0A1P8UUA7"/>